<dbReference type="AlphaFoldDB" id="A0A179HK27"/>
<dbReference type="Proteomes" id="UP000078340">
    <property type="component" value="Unassembled WGS sequence"/>
</dbReference>
<accession>A0A179HK27</accession>
<dbReference type="EMBL" id="LSBI01000005">
    <property type="protein sequence ID" value="OAQ89901.1"/>
    <property type="molecule type" value="Genomic_DNA"/>
</dbReference>
<evidence type="ECO:0000313" key="1">
    <source>
        <dbReference type="EMBL" id="OAQ89901.1"/>
    </source>
</evidence>
<sequence>MGREMPPVHMLTKNTPMRFLNNPGSSHWLPQTVPMLCHKTSCLCFRSFIATANCCSRRLVASSSTRVVWSTPSVDRKAISTSLLTFRNEASRHSAILAPADAIISSIFVERETESSENMVPLSMWRRRMLRCRADLPDPGNSLLAIVFAC</sequence>
<protein>
    <submittedName>
        <fullName evidence="1">Uncharacterized protein</fullName>
    </submittedName>
</protein>
<evidence type="ECO:0000313" key="2">
    <source>
        <dbReference type="Proteomes" id="UP000078340"/>
    </source>
</evidence>
<proteinExistence type="predicted"/>
<reference evidence="1 2" key="1">
    <citation type="submission" date="2016-02" db="EMBL/GenBank/DDBJ databases">
        <title>Biosynthesis of antibiotic leucinostatins and their inhibition on Phytophthora in bio-control Purpureocillium lilacinum.</title>
        <authorList>
            <person name="Wang G."/>
            <person name="Liu Z."/>
            <person name="Lin R."/>
            <person name="Li E."/>
            <person name="Mao Z."/>
            <person name="Ling J."/>
            <person name="Yin W."/>
            <person name="Xie B."/>
        </authorList>
    </citation>
    <scope>NUCLEOTIDE SEQUENCE [LARGE SCALE GENOMIC DNA]</scope>
    <source>
        <strain evidence="1">PLFJ-1</strain>
    </source>
</reference>
<comment type="caution">
    <text evidence="1">The sequence shown here is derived from an EMBL/GenBank/DDBJ whole genome shotgun (WGS) entry which is preliminary data.</text>
</comment>
<name>A0A179HK27_PURLI</name>
<organism evidence="1 2">
    <name type="scientific">Purpureocillium lilacinum</name>
    <name type="common">Paecilomyces lilacinus</name>
    <dbReference type="NCBI Taxonomy" id="33203"/>
    <lineage>
        <taxon>Eukaryota</taxon>
        <taxon>Fungi</taxon>
        <taxon>Dikarya</taxon>
        <taxon>Ascomycota</taxon>
        <taxon>Pezizomycotina</taxon>
        <taxon>Sordariomycetes</taxon>
        <taxon>Hypocreomycetidae</taxon>
        <taxon>Hypocreales</taxon>
        <taxon>Ophiocordycipitaceae</taxon>
        <taxon>Purpureocillium</taxon>
    </lineage>
</organism>
<gene>
    <name evidence="1" type="ORF">VFPFJ_06315</name>
</gene>